<name>A0A445G3K2_GLYSO</name>
<gene>
    <name evidence="2" type="ORF">D0Y65_045178</name>
</gene>
<keyword evidence="3" id="KW-1185">Reference proteome</keyword>
<comment type="caution">
    <text evidence="2">The sequence shown here is derived from an EMBL/GenBank/DDBJ whole genome shotgun (WGS) entry which is preliminary data.</text>
</comment>
<accession>A0A445G3K2</accession>
<reference evidence="2 3" key="1">
    <citation type="submission" date="2018-09" db="EMBL/GenBank/DDBJ databases">
        <title>A high-quality reference genome of wild soybean provides a powerful tool to mine soybean genomes.</title>
        <authorList>
            <person name="Xie M."/>
            <person name="Chung C.Y.L."/>
            <person name="Li M.-W."/>
            <person name="Wong F.-L."/>
            <person name="Chan T.-F."/>
            <person name="Lam H.-M."/>
        </authorList>
    </citation>
    <scope>NUCLEOTIDE SEQUENCE [LARGE SCALE GENOMIC DNA]</scope>
    <source>
        <strain evidence="3">cv. W05</strain>
        <tissue evidence="2">Hypocotyl of etiolated seedlings</tissue>
    </source>
</reference>
<dbReference type="Proteomes" id="UP000289340">
    <property type="component" value="Chromosome 17"/>
</dbReference>
<evidence type="ECO:0000313" key="2">
    <source>
        <dbReference type="EMBL" id="RZB55764.1"/>
    </source>
</evidence>
<keyword evidence="1" id="KW-1133">Transmembrane helix</keyword>
<feature type="transmembrane region" description="Helical" evidence="1">
    <location>
        <begin position="6"/>
        <end position="27"/>
    </location>
</feature>
<keyword evidence="1" id="KW-0472">Membrane</keyword>
<keyword evidence="1" id="KW-0812">Transmembrane</keyword>
<sequence>MQKTMLKTLLTNITIGILTSYVTVIVLQQSMIGKNGLRLMILRSREDDEDHNQHKLRQTNITKRCRRCHSAWTEQEDLQKFPHSPKTNRDSC</sequence>
<dbReference type="EMBL" id="QZWG01000017">
    <property type="protein sequence ID" value="RZB55764.1"/>
    <property type="molecule type" value="Genomic_DNA"/>
</dbReference>
<evidence type="ECO:0000256" key="1">
    <source>
        <dbReference type="SAM" id="Phobius"/>
    </source>
</evidence>
<dbReference type="AlphaFoldDB" id="A0A445G3K2"/>
<evidence type="ECO:0000313" key="3">
    <source>
        <dbReference type="Proteomes" id="UP000289340"/>
    </source>
</evidence>
<organism evidence="2 3">
    <name type="scientific">Glycine soja</name>
    <name type="common">Wild soybean</name>
    <dbReference type="NCBI Taxonomy" id="3848"/>
    <lineage>
        <taxon>Eukaryota</taxon>
        <taxon>Viridiplantae</taxon>
        <taxon>Streptophyta</taxon>
        <taxon>Embryophyta</taxon>
        <taxon>Tracheophyta</taxon>
        <taxon>Spermatophyta</taxon>
        <taxon>Magnoliopsida</taxon>
        <taxon>eudicotyledons</taxon>
        <taxon>Gunneridae</taxon>
        <taxon>Pentapetalae</taxon>
        <taxon>rosids</taxon>
        <taxon>fabids</taxon>
        <taxon>Fabales</taxon>
        <taxon>Fabaceae</taxon>
        <taxon>Papilionoideae</taxon>
        <taxon>50 kb inversion clade</taxon>
        <taxon>NPAAA clade</taxon>
        <taxon>indigoferoid/millettioid clade</taxon>
        <taxon>Phaseoleae</taxon>
        <taxon>Glycine</taxon>
        <taxon>Glycine subgen. Soja</taxon>
    </lineage>
</organism>
<proteinExistence type="predicted"/>
<protein>
    <submittedName>
        <fullName evidence="2">Uncharacterized protein</fullName>
    </submittedName>
</protein>